<evidence type="ECO:0000256" key="2">
    <source>
        <dbReference type="ARBA" id="ARBA00022692"/>
    </source>
</evidence>
<feature type="domain" description="Yip1" evidence="6">
    <location>
        <begin position="14"/>
        <end position="183"/>
    </location>
</feature>
<dbReference type="InterPro" id="IPR006977">
    <property type="entry name" value="Yip1_dom"/>
</dbReference>
<keyword evidence="2 5" id="KW-0812">Transmembrane</keyword>
<comment type="subcellular location">
    <subcellularLocation>
        <location evidence="1">Membrane</location>
        <topology evidence="1">Multi-pass membrane protein</topology>
    </subcellularLocation>
</comment>
<evidence type="ECO:0000313" key="8">
    <source>
        <dbReference type="Proteomes" id="UP000467322"/>
    </source>
</evidence>
<dbReference type="Pfam" id="PF04893">
    <property type="entry name" value="Yip1"/>
    <property type="match status" value="1"/>
</dbReference>
<dbReference type="Proteomes" id="UP000467322">
    <property type="component" value="Unassembled WGS sequence"/>
</dbReference>
<sequence>MKMEFGYLFGMALQTIAEPRKIARELFALDLPRAVLWQLLILLLVFGAMIGVGSSMIFPPAPELQGTVFAMPMAVALAESAVAVITVLLIYWLGRAAGGTGRFEDGLMTVIWLNFVLLIVQSGVLILSLFAPGLAALLWMAGGLAGFWIMSHFIAELHGFASAMRVFLGILLTSFVAVAILSVVLALAGVGAAFTSGEL</sequence>
<keyword evidence="4 5" id="KW-0472">Membrane</keyword>
<organism evidence="7 8">
    <name type="scientific">Maritimibacter harenae</name>
    <dbReference type="NCBI Taxonomy" id="2606218"/>
    <lineage>
        <taxon>Bacteria</taxon>
        <taxon>Pseudomonadati</taxon>
        <taxon>Pseudomonadota</taxon>
        <taxon>Alphaproteobacteria</taxon>
        <taxon>Rhodobacterales</taxon>
        <taxon>Roseobacteraceae</taxon>
        <taxon>Maritimibacter</taxon>
    </lineage>
</organism>
<feature type="transmembrane region" description="Helical" evidence="5">
    <location>
        <begin position="69"/>
        <end position="94"/>
    </location>
</feature>
<evidence type="ECO:0000256" key="5">
    <source>
        <dbReference type="SAM" id="Phobius"/>
    </source>
</evidence>
<protein>
    <recommendedName>
        <fullName evidence="6">Yip1 domain-containing protein</fullName>
    </recommendedName>
</protein>
<gene>
    <name evidence="7" type="ORF">GQE99_09620</name>
</gene>
<evidence type="ECO:0000256" key="4">
    <source>
        <dbReference type="ARBA" id="ARBA00023136"/>
    </source>
</evidence>
<evidence type="ECO:0000256" key="1">
    <source>
        <dbReference type="ARBA" id="ARBA00004141"/>
    </source>
</evidence>
<evidence type="ECO:0000259" key="6">
    <source>
        <dbReference type="Pfam" id="PF04893"/>
    </source>
</evidence>
<reference evidence="7 8" key="1">
    <citation type="submission" date="2019-12" db="EMBL/GenBank/DDBJ databases">
        <title>Maritimibacter sp. nov. sp. isolated from sea sand.</title>
        <authorList>
            <person name="Kim J."/>
            <person name="Jeong S.E."/>
            <person name="Jung H.S."/>
            <person name="Jeon C.O."/>
        </authorList>
    </citation>
    <scope>NUCLEOTIDE SEQUENCE [LARGE SCALE GENOMIC DNA]</scope>
    <source>
        <strain evidence="7 8">DP07</strain>
    </source>
</reference>
<dbReference type="EMBL" id="WTUX01000011">
    <property type="protein sequence ID" value="MZR13276.1"/>
    <property type="molecule type" value="Genomic_DNA"/>
</dbReference>
<evidence type="ECO:0000313" key="7">
    <source>
        <dbReference type="EMBL" id="MZR13276.1"/>
    </source>
</evidence>
<feature type="transmembrane region" description="Helical" evidence="5">
    <location>
        <begin position="106"/>
        <end position="130"/>
    </location>
</feature>
<keyword evidence="8" id="KW-1185">Reference proteome</keyword>
<feature type="transmembrane region" description="Helical" evidence="5">
    <location>
        <begin position="136"/>
        <end position="155"/>
    </location>
</feature>
<evidence type="ECO:0000256" key="3">
    <source>
        <dbReference type="ARBA" id="ARBA00022989"/>
    </source>
</evidence>
<feature type="transmembrane region" description="Helical" evidence="5">
    <location>
        <begin position="34"/>
        <end position="57"/>
    </location>
</feature>
<name>A0A845M114_9RHOB</name>
<keyword evidence="3 5" id="KW-1133">Transmembrane helix</keyword>
<accession>A0A845M114</accession>
<dbReference type="GO" id="GO:0016020">
    <property type="term" value="C:membrane"/>
    <property type="evidence" value="ECO:0007669"/>
    <property type="project" value="UniProtKB-SubCell"/>
</dbReference>
<feature type="transmembrane region" description="Helical" evidence="5">
    <location>
        <begin position="167"/>
        <end position="194"/>
    </location>
</feature>
<dbReference type="AlphaFoldDB" id="A0A845M114"/>
<proteinExistence type="predicted"/>
<comment type="caution">
    <text evidence="7">The sequence shown here is derived from an EMBL/GenBank/DDBJ whole genome shotgun (WGS) entry which is preliminary data.</text>
</comment>